<protein>
    <submittedName>
        <fullName evidence="6">Dynein axonemal assembly factor 6 (PIH1 domain-containing protein 3)</fullName>
    </submittedName>
</protein>
<evidence type="ECO:0000313" key="5">
    <source>
        <dbReference type="EMBL" id="CAL1143504.1"/>
    </source>
</evidence>
<dbReference type="GO" id="GO:0070286">
    <property type="term" value="P:axonemal dynein complex assembly"/>
    <property type="evidence" value="ECO:0007669"/>
    <property type="project" value="InterPro"/>
</dbReference>
<proteinExistence type="inferred from homology"/>
<sequence>MELLGGGYSSHGLTTSSGVSADQMHGLMDLLGVAQEEEQDERSKPPSLHPAAMLGGKASQAAPNMKVAVRQPKKKDVQAIWQPDEFKAASGVVVKSDGDDRAIPKYEILPRQKLAASDAYLNLQEMDPSSDRCQELLIKIWLPGEQLRDISLDVLEDRLLLQATKHQLNVALPHRAPWRGGWVRKDSGNAKWDKLQGVLSVVVPLDQKATQGVCEQPRSWILS</sequence>
<comment type="caution">
    <text evidence="4">The sequence shown here is derived from an EMBL/GenBank/DDBJ whole genome shotgun (WGS) entry which is preliminary data.</text>
</comment>
<dbReference type="Proteomes" id="UP001152797">
    <property type="component" value="Unassembled WGS sequence"/>
</dbReference>
<dbReference type="InterPro" id="IPR041442">
    <property type="entry name" value="PIH1D1/2/3_CS-like"/>
</dbReference>
<keyword evidence="7" id="KW-1185">Reference proteome</keyword>
<dbReference type="EMBL" id="CAMXCT030001444">
    <property type="protein sequence ID" value="CAL4777441.1"/>
    <property type="molecule type" value="Genomic_DNA"/>
</dbReference>
<dbReference type="OrthoDB" id="25887at2759"/>
<evidence type="ECO:0000259" key="3">
    <source>
        <dbReference type="Pfam" id="PF18201"/>
    </source>
</evidence>
<dbReference type="EMBL" id="CAMXCT020001444">
    <property type="protein sequence ID" value="CAL1143504.1"/>
    <property type="molecule type" value="Genomic_DNA"/>
</dbReference>
<accession>A0A9P1CEE5</accession>
<evidence type="ECO:0000313" key="4">
    <source>
        <dbReference type="EMBL" id="CAI3990129.1"/>
    </source>
</evidence>
<dbReference type="InterPro" id="IPR026697">
    <property type="entry name" value="DNAAF6"/>
</dbReference>
<reference evidence="4" key="1">
    <citation type="submission" date="2022-10" db="EMBL/GenBank/DDBJ databases">
        <authorList>
            <person name="Chen Y."/>
            <person name="Dougan E. K."/>
            <person name="Chan C."/>
            <person name="Rhodes N."/>
            <person name="Thang M."/>
        </authorList>
    </citation>
    <scope>NUCLEOTIDE SEQUENCE</scope>
</reference>
<dbReference type="PANTHER" id="PTHR21083">
    <property type="entry name" value="TWISTER"/>
    <property type="match status" value="1"/>
</dbReference>
<dbReference type="EMBL" id="CAMXCT010001444">
    <property type="protein sequence ID" value="CAI3990129.1"/>
    <property type="molecule type" value="Genomic_DNA"/>
</dbReference>
<organism evidence="4">
    <name type="scientific">Cladocopium goreaui</name>
    <dbReference type="NCBI Taxonomy" id="2562237"/>
    <lineage>
        <taxon>Eukaryota</taxon>
        <taxon>Sar</taxon>
        <taxon>Alveolata</taxon>
        <taxon>Dinophyceae</taxon>
        <taxon>Suessiales</taxon>
        <taxon>Symbiodiniaceae</taxon>
        <taxon>Cladocopium</taxon>
    </lineage>
</organism>
<feature type="domain" description="PIH1D1/2/3 CS-like" evidence="3">
    <location>
        <begin position="104"/>
        <end position="204"/>
    </location>
</feature>
<feature type="region of interest" description="Disordered" evidence="2">
    <location>
        <begin position="33"/>
        <end position="64"/>
    </location>
</feature>
<reference evidence="5" key="2">
    <citation type="submission" date="2024-04" db="EMBL/GenBank/DDBJ databases">
        <authorList>
            <person name="Chen Y."/>
            <person name="Shah S."/>
            <person name="Dougan E. K."/>
            <person name="Thang M."/>
            <person name="Chan C."/>
        </authorList>
    </citation>
    <scope>NUCLEOTIDE SEQUENCE [LARGE SCALE GENOMIC DNA]</scope>
</reference>
<evidence type="ECO:0000313" key="7">
    <source>
        <dbReference type="Proteomes" id="UP001152797"/>
    </source>
</evidence>
<name>A0A9P1CEE5_9DINO</name>
<comment type="similarity">
    <text evidence="1">Belongs to the PIH1 family.</text>
</comment>
<dbReference type="GO" id="GO:0051087">
    <property type="term" value="F:protein-folding chaperone binding"/>
    <property type="evidence" value="ECO:0007669"/>
    <property type="project" value="InterPro"/>
</dbReference>
<dbReference type="AlphaFoldDB" id="A0A9P1CEE5"/>
<dbReference type="GO" id="GO:0045505">
    <property type="term" value="F:dynein intermediate chain binding"/>
    <property type="evidence" value="ECO:0007669"/>
    <property type="project" value="TreeGrafter"/>
</dbReference>
<dbReference type="Pfam" id="PF18201">
    <property type="entry name" value="PIH1_CS"/>
    <property type="match status" value="1"/>
</dbReference>
<feature type="region of interest" description="Disordered" evidence="2">
    <location>
        <begin position="1"/>
        <end position="20"/>
    </location>
</feature>
<evidence type="ECO:0000256" key="2">
    <source>
        <dbReference type="SAM" id="MobiDB-lite"/>
    </source>
</evidence>
<gene>
    <name evidence="4" type="ORF">C1SCF055_LOCUS17147</name>
</gene>
<dbReference type="GO" id="GO:0005737">
    <property type="term" value="C:cytoplasm"/>
    <property type="evidence" value="ECO:0007669"/>
    <property type="project" value="TreeGrafter"/>
</dbReference>
<evidence type="ECO:0000313" key="6">
    <source>
        <dbReference type="EMBL" id="CAL4777441.1"/>
    </source>
</evidence>
<feature type="compositionally biased region" description="Polar residues" evidence="2">
    <location>
        <begin position="11"/>
        <end position="20"/>
    </location>
</feature>
<dbReference type="PANTHER" id="PTHR21083:SF0">
    <property type="entry name" value="DYNEIN AXONEMAL ASSEMBLY FACTOR 6"/>
    <property type="match status" value="1"/>
</dbReference>
<evidence type="ECO:0000256" key="1">
    <source>
        <dbReference type="ARBA" id="ARBA00008511"/>
    </source>
</evidence>